<organism evidence="3 4">
    <name type="scientific">Acuticoccus sediminis</name>
    <dbReference type="NCBI Taxonomy" id="2184697"/>
    <lineage>
        <taxon>Bacteria</taxon>
        <taxon>Pseudomonadati</taxon>
        <taxon>Pseudomonadota</taxon>
        <taxon>Alphaproteobacteria</taxon>
        <taxon>Hyphomicrobiales</taxon>
        <taxon>Amorphaceae</taxon>
        <taxon>Acuticoccus</taxon>
    </lineage>
</organism>
<feature type="domain" description="UspA" evidence="2">
    <location>
        <begin position="229"/>
        <end position="287"/>
    </location>
</feature>
<dbReference type="AlphaFoldDB" id="A0A8B2NRP9"/>
<evidence type="ECO:0000259" key="2">
    <source>
        <dbReference type="Pfam" id="PF00582"/>
    </source>
</evidence>
<evidence type="ECO:0000256" key="1">
    <source>
        <dbReference type="ARBA" id="ARBA00008791"/>
    </source>
</evidence>
<evidence type="ECO:0000313" key="3">
    <source>
        <dbReference type="EMBL" id="RAH97800.1"/>
    </source>
</evidence>
<gene>
    <name evidence="3" type="ORF">DLJ53_28605</name>
</gene>
<dbReference type="Proteomes" id="UP000249590">
    <property type="component" value="Unassembled WGS sequence"/>
</dbReference>
<dbReference type="EMBL" id="QHHQ01000008">
    <property type="protein sequence ID" value="RAH97800.1"/>
    <property type="molecule type" value="Genomic_DNA"/>
</dbReference>
<keyword evidence="4" id="KW-1185">Reference proteome</keyword>
<evidence type="ECO:0000313" key="4">
    <source>
        <dbReference type="Proteomes" id="UP000249590"/>
    </source>
</evidence>
<proteinExistence type="inferred from homology"/>
<name>A0A8B2NRP9_9HYPH</name>
<dbReference type="SUPFAM" id="SSF52402">
    <property type="entry name" value="Adenine nucleotide alpha hydrolases-like"/>
    <property type="match status" value="2"/>
</dbReference>
<accession>A0A8B2NRP9</accession>
<reference evidence="3 4" key="1">
    <citation type="submission" date="2018-05" db="EMBL/GenBank/DDBJ databases">
        <title>Acuticoccus sediminis sp. nov., isolated from deep-sea sediment of Indian Ocean.</title>
        <authorList>
            <person name="Liu X."/>
            <person name="Lai Q."/>
            <person name="Du Y."/>
            <person name="Sun F."/>
            <person name="Zhang X."/>
            <person name="Wang S."/>
            <person name="Shao Z."/>
        </authorList>
    </citation>
    <scope>NUCLEOTIDE SEQUENCE [LARGE SCALE GENOMIC DNA]</scope>
    <source>
        <strain evidence="3 4">PTG4-2</strain>
    </source>
</reference>
<sequence length="289" mass="31050">MALKSIICLFDGTDPDVAALETAIAIAKARSAHLRVVHAHFPFLVYGGGRGGYLLSDDTWIEAINRQQFQQEANAHSRAKEVCQRLDLPLDGEGKTLPHASFVPVHSTIAADLLRELSLCDLLVLGGKAQGDGLESSVAEMALFSSGRPALIVRPRDDGATPQFDGERLAVAWNGGPQVVRALVGAIPVMRHARDVVLLKAEGHRHTGATSGDTTALVYLDAHGVNASLEVVEMEHRSAAEAVLDRARELKCAGLVMGAYGHSVFREMVIGGFSQHMLRNCELPLLMSH</sequence>
<dbReference type="CDD" id="cd00293">
    <property type="entry name" value="USP-like"/>
    <property type="match status" value="1"/>
</dbReference>
<dbReference type="RefSeq" id="WP_111351645.1">
    <property type="nucleotide sequence ID" value="NZ_QHHQ01000008.1"/>
</dbReference>
<dbReference type="PANTHER" id="PTHR46268:SF15">
    <property type="entry name" value="UNIVERSAL STRESS PROTEIN HP_0031"/>
    <property type="match status" value="1"/>
</dbReference>
<dbReference type="Gene3D" id="3.40.50.12370">
    <property type="match status" value="1"/>
</dbReference>
<dbReference type="PANTHER" id="PTHR46268">
    <property type="entry name" value="STRESS RESPONSE PROTEIN NHAX"/>
    <property type="match status" value="1"/>
</dbReference>
<protein>
    <recommendedName>
        <fullName evidence="2">UspA domain-containing protein</fullName>
    </recommendedName>
</protein>
<comment type="caution">
    <text evidence="3">The sequence shown here is derived from an EMBL/GenBank/DDBJ whole genome shotgun (WGS) entry which is preliminary data.</text>
</comment>
<comment type="similarity">
    <text evidence="1">Belongs to the universal stress protein A family.</text>
</comment>
<dbReference type="InterPro" id="IPR006016">
    <property type="entry name" value="UspA"/>
</dbReference>
<dbReference type="Pfam" id="PF00582">
    <property type="entry name" value="Usp"/>
    <property type="match status" value="1"/>
</dbReference>
<dbReference type="OrthoDB" id="9804721at2"/>